<name>A0AAV4LS45_BABCB</name>
<evidence type="ECO:0000313" key="2">
    <source>
        <dbReference type="EMBL" id="GIX62457.1"/>
    </source>
</evidence>
<feature type="region of interest" description="Disordered" evidence="1">
    <location>
        <begin position="75"/>
        <end position="98"/>
    </location>
</feature>
<dbReference type="GeneID" id="94193938"/>
<sequence length="352" mass="39160">MAYHTLRDCPSNLKEAIDWILRVSGLDMKSGQRNDQNAVFYLSVQVMKLLLEYEVSNACKGELLEIFREQINNETSDGNQQHETQNAEGGPSNDQRSAGLHRQIINGPPLRPIGRLAEALYKFIGYEKGYPVPIGQYGVGSGAYKSAYDPAKAYWNRDVVDTSAVNGTDYEKDEISKKHGRICANNFMAAVKIIFPNIVALYWVYRKDVGGWYANSDSTRGTDERLNKFLIERGFEDEVPKLFNCSKNLETELKDFKTEFDQLQVGGSCNSHDQFCKELMSAAKENPKKYPFSALYVYSCAYFNSIPNIYPAMAGAVLVVGGGAVYATNIGGIGTAIRNACAYAVACARLYL</sequence>
<evidence type="ECO:0000313" key="3">
    <source>
        <dbReference type="Proteomes" id="UP001497744"/>
    </source>
</evidence>
<accession>A0AAV4LS45</accession>
<keyword evidence="3" id="KW-1185">Reference proteome</keyword>
<dbReference type="EMBL" id="BPLF01000002">
    <property type="protein sequence ID" value="GIX62457.1"/>
    <property type="molecule type" value="Genomic_DNA"/>
</dbReference>
<comment type="caution">
    <text evidence="2">The sequence shown here is derived from an EMBL/GenBank/DDBJ whole genome shotgun (WGS) entry which is preliminary data.</text>
</comment>
<dbReference type="Proteomes" id="UP001497744">
    <property type="component" value="Unassembled WGS sequence"/>
</dbReference>
<dbReference type="RefSeq" id="XP_067714526.1">
    <property type="nucleotide sequence ID" value="XM_067858425.1"/>
</dbReference>
<evidence type="ECO:0000256" key="1">
    <source>
        <dbReference type="SAM" id="MobiDB-lite"/>
    </source>
</evidence>
<gene>
    <name evidence="2" type="ORF">BcabD6B2_18920</name>
</gene>
<proteinExistence type="predicted"/>
<organism evidence="2 3">
    <name type="scientific">Babesia caballi</name>
    <dbReference type="NCBI Taxonomy" id="5871"/>
    <lineage>
        <taxon>Eukaryota</taxon>
        <taxon>Sar</taxon>
        <taxon>Alveolata</taxon>
        <taxon>Apicomplexa</taxon>
        <taxon>Aconoidasida</taxon>
        <taxon>Piroplasmida</taxon>
        <taxon>Babesiidae</taxon>
        <taxon>Babesia</taxon>
    </lineage>
</organism>
<feature type="compositionally biased region" description="Polar residues" evidence="1">
    <location>
        <begin position="75"/>
        <end position="96"/>
    </location>
</feature>
<reference evidence="2 3" key="1">
    <citation type="submission" date="2021-06" db="EMBL/GenBank/DDBJ databases">
        <title>Genome sequence of Babesia caballi.</title>
        <authorList>
            <person name="Yamagishi J."/>
            <person name="Kidaka T."/>
            <person name="Ochi A."/>
        </authorList>
    </citation>
    <scope>NUCLEOTIDE SEQUENCE [LARGE SCALE GENOMIC DNA]</scope>
    <source>
        <strain evidence="2">USDA-D6B2</strain>
    </source>
</reference>
<protein>
    <submittedName>
        <fullName evidence="2">Variant erythrocyte surface antigen-1 family protein</fullName>
    </submittedName>
</protein>
<dbReference type="AlphaFoldDB" id="A0AAV4LS45"/>